<dbReference type="InterPro" id="IPR046519">
    <property type="entry name" value="X-Tfes_XVIPCD"/>
</dbReference>
<dbReference type="SUPFAM" id="SSF53955">
    <property type="entry name" value="Lysozyme-like"/>
    <property type="match status" value="1"/>
</dbReference>
<dbReference type="InterPro" id="IPR000726">
    <property type="entry name" value="Glyco_hydro_19_cat"/>
</dbReference>
<feature type="compositionally biased region" description="Pro residues" evidence="1">
    <location>
        <begin position="418"/>
        <end position="431"/>
    </location>
</feature>
<dbReference type="RefSeq" id="WP_377339459.1">
    <property type="nucleotide sequence ID" value="NZ_JALBWS010000014.1"/>
</dbReference>
<dbReference type="Gene3D" id="1.10.530.10">
    <property type="match status" value="1"/>
</dbReference>
<dbReference type="Pfam" id="PF01471">
    <property type="entry name" value="PG_binding_1"/>
    <property type="match status" value="1"/>
</dbReference>
<evidence type="ECO:0000256" key="1">
    <source>
        <dbReference type="SAM" id="MobiDB-lite"/>
    </source>
</evidence>
<dbReference type="Gene3D" id="1.10.101.10">
    <property type="entry name" value="PGBD-like superfamily/PGBD"/>
    <property type="match status" value="1"/>
</dbReference>
<evidence type="ECO:0000313" key="6">
    <source>
        <dbReference type="Proteomes" id="UP001596018"/>
    </source>
</evidence>
<evidence type="ECO:0000259" key="4">
    <source>
        <dbReference type="Pfam" id="PF20410"/>
    </source>
</evidence>
<feature type="region of interest" description="Disordered" evidence="1">
    <location>
        <begin position="409"/>
        <end position="431"/>
    </location>
</feature>
<name>A0ABW0JVC1_9GAMM</name>
<reference evidence="6" key="1">
    <citation type="journal article" date="2019" name="Int. J. Syst. Evol. Microbiol.">
        <title>The Global Catalogue of Microorganisms (GCM) 10K type strain sequencing project: providing services to taxonomists for standard genome sequencing and annotation.</title>
        <authorList>
            <consortium name="The Broad Institute Genomics Platform"/>
            <consortium name="The Broad Institute Genome Sequencing Center for Infectious Disease"/>
            <person name="Wu L."/>
            <person name="Ma J."/>
        </authorList>
    </citation>
    <scope>NUCLEOTIDE SEQUENCE [LARGE SCALE GENOMIC DNA]</scope>
    <source>
        <strain evidence="6">KACC 12822</strain>
    </source>
</reference>
<dbReference type="InterPro" id="IPR036366">
    <property type="entry name" value="PGBDSf"/>
</dbReference>
<dbReference type="InterPro" id="IPR002477">
    <property type="entry name" value="Peptidoglycan-bd-like"/>
</dbReference>
<dbReference type="InterPro" id="IPR036365">
    <property type="entry name" value="PGBD-like_sf"/>
</dbReference>
<proteinExistence type="predicted"/>
<dbReference type="InterPro" id="IPR023346">
    <property type="entry name" value="Lysozyme-like_dom_sf"/>
</dbReference>
<dbReference type="SUPFAM" id="SSF47090">
    <property type="entry name" value="PGBD-like"/>
    <property type="match status" value="1"/>
</dbReference>
<feature type="domain" description="X-Tfes XVIPCD" evidence="4">
    <location>
        <begin position="313"/>
        <end position="412"/>
    </location>
</feature>
<evidence type="ECO:0000259" key="2">
    <source>
        <dbReference type="Pfam" id="PF00182"/>
    </source>
</evidence>
<organism evidence="5 6">
    <name type="scientific">Rhodanobacter ginsenosidimutans</name>
    <dbReference type="NCBI Taxonomy" id="490571"/>
    <lineage>
        <taxon>Bacteria</taxon>
        <taxon>Pseudomonadati</taxon>
        <taxon>Pseudomonadota</taxon>
        <taxon>Gammaproteobacteria</taxon>
        <taxon>Lysobacterales</taxon>
        <taxon>Rhodanobacteraceae</taxon>
        <taxon>Rhodanobacter</taxon>
    </lineage>
</organism>
<gene>
    <name evidence="5" type="ORF">ACFPK0_07440</name>
</gene>
<dbReference type="PANTHER" id="PTHR34408">
    <property type="entry name" value="FAMILY PROTEIN, PUTATIVE-RELATED"/>
    <property type="match status" value="1"/>
</dbReference>
<protein>
    <submittedName>
        <fullName evidence="5">XVIPCD domain-containing protein</fullName>
    </submittedName>
</protein>
<comment type="caution">
    <text evidence="5">The sequence shown here is derived from an EMBL/GenBank/DDBJ whole genome shotgun (WGS) entry which is preliminary data.</text>
</comment>
<dbReference type="EMBL" id="JBHSMM010000001">
    <property type="protein sequence ID" value="MFC5439840.1"/>
    <property type="molecule type" value="Genomic_DNA"/>
</dbReference>
<dbReference type="Pfam" id="PF20410">
    <property type="entry name" value="X-Tfes_XVIPCD"/>
    <property type="match status" value="1"/>
</dbReference>
<accession>A0ABW0JVC1</accession>
<dbReference type="InterPro" id="IPR052354">
    <property type="entry name" value="Cell_Wall_Dynamics_Protein"/>
</dbReference>
<feature type="domain" description="Peptidoglycan binding-like" evidence="3">
    <location>
        <begin position="237"/>
        <end position="297"/>
    </location>
</feature>
<evidence type="ECO:0000259" key="3">
    <source>
        <dbReference type="Pfam" id="PF01471"/>
    </source>
</evidence>
<keyword evidence="6" id="KW-1185">Reference proteome</keyword>
<dbReference type="Pfam" id="PF00182">
    <property type="entry name" value="Glyco_hydro_19"/>
    <property type="match status" value="1"/>
</dbReference>
<evidence type="ECO:0000313" key="5">
    <source>
        <dbReference type="EMBL" id="MFC5439840.1"/>
    </source>
</evidence>
<dbReference type="Proteomes" id="UP001596018">
    <property type="component" value="Unassembled WGS sequence"/>
</dbReference>
<sequence>MPQFNESSALLFKRCVEAGIESPAELANIMGNASVETGGFRTMHERLGYSSVDTVVDAVKSAATRYTREEIQAAVDSHDPKEVAKVLYEGRADLGNNTPGDGYRFHGRGYFQYTGRHNYTTFGNRFGVDLANNPDQAAEPETAAKLAIAYWKDKIPEKYREDAKRAGAIINGGPNGANERVAQSELWKSTITPELVNGVKDGTISLDQLAMLGLDEHANVHDSEPRFGETMRRGDHGTGVAALQTRLGQLGYTDESGHPLLSDGDFGPTTLGAVKAFQSDHGLANDGVVGTDTTKALQQATLQPSRSQTRTMDHPQHPGNLMFQQALACVERLDASHGRATDFQSYNLCGALALAARQQGLERIDHVLLSEDAMRAIAVQGDAHSLLRHFADVDVMSGITTPLAQSSADWPQLHPQTMPSPGPMMPTPMQR</sequence>
<feature type="domain" description="Glycoside hydrolase family 19 catalytic" evidence="2">
    <location>
        <begin position="101"/>
        <end position="154"/>
    </location>
</feature>